<evidence type="ECO:0000313" key="2">
    <source>
        <dbReference type="EMBL" id="MBM6806121.1"/>
    </source>
</evidence>
<keyword evidence="1" id="KW-0812">Transmembrane</keyword>
<keyword evidence="1" id="KW-0472">Membrane</keyword>
<evidence type="ECO:0000256" key="1">
    <source>
        <dbReference type="SAM" id="Phobius"/>
    </source>
</evidence>
<dbReference type="EMBL" id="JACJKJ010000005">
    <property type="protein sequence ID" value="MBM6806121.1"/>
    <property type="molecule type" value="Genomic_DNA"/>
</dbReference>
<name>A0ABS2F7T7_9BACE</name>
<dbReference type="Proteomes" id="UP000782117">
    <property type="component" value="Unassembled WGS sequence"/>
</dbReference>
<sequence length="78" mass="8435">MKNAIKIMAVTAIITVAGIGAYTVQRENTMSDIALANVEALAQGEQADVSDCIPASSQCWALHPTDPSKDKIRYNARW</sequence>
<dbReference type="RefSeq" id="WP_204499838.1">
    <property type="nucleotide sequence ID" value="NZ_JACJKJ010000005.1"/>
</dbReference>
<reference evidence="2 3" key="1">
    <citation type="journal article" date="2021" name="Sci. Rep.">
        <title>The distribution of antibiotic resistance genes in chicken gut microbiota commensals.</title>
        <authorList>
            <person name="Juricova H."/>
            <person name="Matiasovicova J."/>
            <person name="Kubasova T."/>
            <person name="Cejkova D."/>
            <person name="Rychlik I."/>
        </authorList>
    </citation>
    <scope>NUCLEOTIDE SEQUENCE [LARGE SCALE GENOMIC DNA]</scope>
    <source>
        <strain evidence="2 3">An768</strain>
    </source>
</reference>
<protein>
    <recommendedName>
        <fullName evidence="4">NVEALA protein</fullName>
    </recommendedName>
</protein>
<gene>
    <name evidence="2" type="ORF">H6A24_06345</name>
</gene>
<feature type="transmembrane region" description="Helical" evidence="1">
    <location>
        <begin position="7"/>
        <end position="24"/>
    </location>
</feature>
<organism evidence="2 3">
    <name type="scientific">Bacteroides caecicola</name>
    <dbReference type="NCBI Taxonomy" id="1462569"/>
    <lineage>
        <taxon>Bacteria</taxon>
        <taxon>Pseudomonadati</taxon>
        <taxon>Bacteroidota</taxon>
        <taxon>Bacteroidia</taxon>
        <taxon>Bacteroidales</taxon>
        <taxon>Bacteroidaceae</taxon>
        <taxon>Bacteroides</taxon>
    </lineage>
</organism>
<accession>A0ABS2F7T7</accession>
<keyword evidence="1" id="KW-1133">Transmembrane helix</keyword>
<evidence type="ECO:0008006" key="4">
    <source>
        <dbReference type="Google" id="ProtNLM"/>
    </source>
</evidence>
<proteinExistence type="predicted"/>
<comment type="caution">
    <text evidence="2">The sequence shown here is derived from an EMBL/GenBank/DDBJ whole genome shotgun (WGS) entry which is preliminary data.</text>
</comment>
<keyword evidence="3" id="KW-1185">Reference proteome</keyword>
<evidence type="ECO:0000313" key="3">
    <source>
        <dbReference type="Proteomes" id="UP000782117"/>
    </source>
</evidence>